<gene>
    <name evidence="1" type="ORF">ACFSJ3_03000</name>
</gene>
<sequence length="174" mass="20087">MSDIEVAMQLQLKLREQLRKKVLEQYTMLSSSEIASRYPSWSAINKASSLNKRAEKHSLIQLVMSEEFIYPLEQFEPGTEKPMMNHLIMEGYREALAHNLNEWEYLAWLGSPIVILVEEPTPGFDDAMSKKNFEAARLAIKNTGPSKEFIYQPLACAQAHQKDQFHQLLCLWLS</sequence>
<evidence type="ECO:0000313" key="1">
    <source>
        <dbReference type="EMBL" id="MFD2094935.1"/>
    </source>
</evidence>
<dbReference type="EMBL" id="JBHUHT010000007">
    <property type="protein sequence ID" value="MFD2094935.1"/>
    <property type="molecule type" value="Genomic_DNA"/>
</dbReference>
<name>A0ABW4XHD7_9GAMM</name>
<keyword evidence="2" id="KW-1185">Reference proteome</keyword>
<organism evidence="1 2">
    <name type="scientific">Corallincola platygyrae</name>
    <dbReference type="NCBI Taxonomy" id="1193278"/>
    <lineage>
        <taxon>Bacteria</taxon>
        <taxon>Pseudomonadati</taxon>
        <taxon>Pseudomonadota</taxon>
        <taxon>Gammaproteobacteria</taxon>
        <taxon>Alteromonadales</taxon>
        <taxon>Psychromonadaceae</taxon>
        <taxon>Corallincola</taxon>
    </lineage>
</organism>
<dbReference type="RefSeq" id="WP_345338062.1">
    <property type="nucleotide sequence ID" value="NZ_BAABLI010000004.1"/>
</dbReference>
<accession>A0ABW4XHD7</accession>
<evidence type="ECO:0000313" key="2">
    <source>
        <dbReference type="Proteomes" id="UP001597380"/>
    </source>
</evidence>
<dbReference type="Proteomes" id="UP001597380">
    <property type="component" value="Unassembled WGS sequence"/>
</dbReference>
<proteinExistence type="predicted"/>
<reference evidence="2" key="1">
    <citation type="journal article" date="2019" name="Int. J. Syst. Evol. Microbiol.">
        <title>The Global Catalogue of Microorganisms (GCM) 10K type strain sequencing project: providing services to taxonomists for standard genome sequencing and annotation.</title>
        <authorList>
            <consortium name="The Broad Institute Genomics Platform"/>
            <consortium name="The Broad Institute Genome Sequencing Center for Infectious Disease"/>
            <person name="Wu L."/>
            <person name="Ma J."/>
        </authorList>
    </citation>
    <scope>NUCLEOTIDE SEQUENCE [LARGE SCALE GENOMIC DNA]</scope>
    <source>
        <strain evidence="2">CGMCC 1.10992</strain>
    </source>
</reference>
<comment type="caution">
    <text evidence="1">The sequence shown here is derived from an EMBL/GenBank/DDBJ whole genome shotgun (WGS) entry which is preliminary data.</text>
</comment>
<protein>
    <submittedName>
        <fullName evidence="1">Uncharacterized protein</fullName>
    </submittedName>
</protein>